<accession>A0A0A9C2U9</accession>
<evidence type="ECO:0000313" key="1">
    <source>
        <dbReference type="EMBL" id="JAD67690.1"/>
    </source>
</evidence>
<protein>
    <submittedName>
        <fullName evidence="1">Uncharacterized protein</fullName>
    </submittedName>
</protein>
<dbReference type="EMBL" id="GBRH01230205">
    <property type="protein sequence ID" value="JAD67690.1"/>
    <property type="molecule type" value="Transcribed_RNA"/>
</dbReference>
<sequence length="79" mass="8970">MLKYPLQTRGNKKSHSTKINIVVILCCEIIYLGYHHDSAITMSQAHLVAYTTKMIPMLTLAHTEECKQTVMAYSDDVLI</sequence>
<reference evidence="1" key="2">
    <citation type="journal article" date="2015" name="Data Brief">
        <title>Shoot transcriptome of the giant reed, Arundo donax.</title>
        <authorList>
            <person name="Barrero R.A."/>
            <person name="Guerrero F.D."/>
            <person name="Moolhuijzen P."/>
            <person name="Goolsby J.A."/>
            <person name="Tidwell J."/>
            <person name="Bellgard S.E."/>
            <person name="Bellgard M.I."/>
        </authorList>
    </citation>
    <scope>NUCLEOTIDE SEQUENCE</scope>
    <source>
        <tissue evidence="1">Shoot tissue taken approximately 20 cm above the soil surface</tissue>
    </source>
</reference>
<reference evidence="1" key="1">
    <citation type="submission" date="2014-09" db="EMBL/GenBank/DDBJ databases">
        <authorList>
            <person name="Magalhaes I.L.F."/>
            <person name="Oliveira U."/>
            <person name="Santos F.R."/>
            <person name="Vidigal T.H.D.A."/>
            <person name="Brescovit A.D."/>
            <person name="Santos A.J."/>
        </authorList>
    </citation>
    <scope>NUCLEOTIDE SEQUENCE</scope>
    <source>
        <tissue evidence="1">Shoot tissue taken approximately 20 cm above the soil surface</tissue>
    </source>
</reference>
<name>A0A0A9C2U9_ARUDO</name>
<organism evidence="1">
    <name type="scientific">Arundo donax</name>
    <name type="common">Giant reed</name>
    <name type="synonym">Donax arundinaceus</name>
    <dbReference type="NCBI Taxonomy" id="35708"/>
    <lineage>
        <taxon>Eukaryota</taxon>
        <taxon>Viridiplantae</taxon>
        <taxon>Streptophyta</taxon>
        <taxon>Embryophyta</taxon>
        <taxon>Tracheophyta</taxon>
        <taxon>Spermatophyta</taxon>
        <taxon>Magnoliopsida</taxon>
        <taxon>Liliopsida</taxon>
        <taxon>Poales</taxon>
        <taxon>Poaceae</taxon>
        <taxon>PACMAD clade</taxon>
        <taxon>Arundinoideae</taxon>
        <taxon>Arundineae</taxon>
        <taxon>Arundo</taxon>
    </lineage>
</organism>
<proteinExistence type="predicted"/>
<dbReference type="AlphaFoldDB" id="A0A0A9C2U9"/>